<name>A0A0V0HHE5_SOLCH</name>
<dbReference type="EMBL" id="GEDG01019554">
    <property type="protein sequence ID" value="JAP19845.1"/>
    <property type="molecule type" value="Transcribed_RNA"/>
</dbReference>
<accession>A0A0V0HHE5</accession>
<evidence type="ECO:0000313" key="1">
    <source>
        <dbReference type="EMBL" id="JAP19845.1"/>
    </source>
</evidence>
<sequence>MLLKFISSVCPSFSQFVQILFCFLQRIQWDYFKSFFLFPENAMDILFFFQFANLDFLFSQNSMDKHAIFAYL</sequence>
<organism evidence="1">
    <name type="scientific">Solanum chacoense</name>
    <name type="common">Chaco potato</name>
    <dbReference type="NCBI Taxonomy" id="4108"/>
    <lineage>
        <taxon>Eukaryota</taxon>
        <taxon>Viridiplantae</taxon>
        <taxon>Streptophyta</taxon>
        <taxon>Embryophyta</taxon>
        <taxon>Tracheophyta</taxon>
        <taxon>Spermatophyta</taxon>
        <taxon>Magnoliopsida</taxon>
        <taxon>eudicotyledons</taxon>
        <taxon>Gunneridae</taxon>
        <taxon>Pentapetalae</taxon>
        <taxon>asterids</taxon>
        <taxon>lamiids</taxon>
        <taxon>Solanales</taxon>
        <taxon>Solanaceae</taxon>
        <taxon>Solanoideae</taxon>
        <taxon>Solaneae</taxon>
        <taxon>Solanum</taxon>
    </lineage>
</organism>
<protein>
    <submittedName>
        <fullName evidence="1">Putative ovule protein</fullName>
    </submittedName>
</protein>
<proteinExistence type="predicted"/>
<dbReference type="AlphaFoldDB" id="A0A0V0HHE5"/>
<reference evidence="1" key="1">
    <citation type="submission" date="2015-12" db="EMBL/GenBank/DDBJ databases">
        <title>Gene expression during late stages of embryo sac development: a critical building block for successful pollen-pistil interactions.</title>
        <authorList>
            <person name="Liu Y."/>
            <person name="Joly V."/>
            <person name="Sabar M."/>
            <person name="Matton D.P."/>
        </authorList>
    </citation>
    <scope>NUCLEOTIDE SEQUENCE</scope>
</reference>